<evidence type="ECO:0000259" key="6">
    <source>
        <dbReference type="Pfam" id="PF00732"/>
    </source>
</evidence>
<dbReference type="Gene3D" id="3.50.50.60">
    <property type="entry name" value="FAD/NAD(P)-binding domain"/>
    <property type="match status" value="2"/>
</dbReference>
<dbReference type="EMBL" id="FXAU01000004">
    <property type="protein sequence ID" value="SMG36010.1"/>
    <property type="molecule type" value="Genomic_DNA"/>
</dbReference>
<dbReference type="InterPro" id="IPR051473">
    <property type="entry name" value="P2Ox-like"/>
</dbReference>
<accession>A0A1X7K6M2</accession>
<dbReference type="GO" id="GO:0050660">
    <property type="term" value="F:flavin adenine dinucleotide binding"/>
    <property type="evidence" value="ECO:0007669"/>
    <property type="project" value="InterPro"/>
</dbReference>
<feature type="domain" description="Glucose-methanol-choline oxidoreductase C-terminal" evidence="7">
    <location>
        <begin position="433"/>
        <end position="553"/>
    </location>
</feature>
<sequence length="571" mass="64429">MEANISSEFDVIVVGSGISGGWAVKEFTEKGFKTLLIERGRMVKHVKDYPTAMMDPWAFEHRGQKTQRDYQENKLISKHYAYGEATRHFYVNDAEQAYIQEKPFDWIRGYQLGGKSLLWARQTQRWSDFEFEAPSRFNYSIDWPIRYKDLAPWYSHVERFVGIAGNRDGIVNMPDSEVVGAFEMNRVERYIADAIDSHYLDRKAIIGRCANLVALKETQRQQGRTQCMARSLCERGCPFGAYFSSNASTIPYAEKTGNLTICTDSIVESVIYDEQLGRAVGVQVVDAHTMKRSQYRAKVIFLNAATLNSNLILLNSRSNRFPNGLGNDSGLLGRFITFHNYRGRITAEIKGFEDSYYYGRRPTQVFIPAFRNIHAKADSFKGSYLIAYSAVRDGWGRALPEEGLGHAFKDALLEPGPWKVSMMMQGEVLPIYENHVRLSSDQVDKYGMPQLITSIGYTDNDVAMMEDFFSEGGQMLEKAGCINIEKLDQHIAFGRQPGLEVHDVGGVRMGHDPNNSLLNAHNQMHHCKNVFVTDGACMTSIGNQNPSLTFMALTARAVDYAADQLKNGSIS</sequence>
<evidence type="ECO:0000313" key="9">
    <source>
        <dbReference type="Proteomes" id="UP000192980"/>
    </source>
</evidence>
<evidence type="ECO:0000256" key="2">
    <source>
        <dbReference type="ARBA" id="ARBA00010790"/>
    </source>
</evidence>
<organism evidence="8 9">
    <name type="scientific">Sphingobacterium psychroaquaticum</name>
    <dbReference type="NCBI Taxonomy" id="561061"/>
    <lineage>
        <taxon>Bacteria</taxon>
        <taxon>Pseudomonadati</taxon>
        <taxon>Bacteroidota</taxon>
        <taxon>Sphingobacteriia</taxon>
        <taxon>Sphingobacteriales</taxon>
        <taxon>Sphingobacteriaceae</taxon>
        <taxon>Sphingobacterium</taxon>
    </lineage>
</organism>
<dbReference type="RefSeq" id="WP_085473303.1">
    <property type="nucleotide sequence ID" value="NZ_FXAU01000004.1"/>
</dbReference>
<dbReference type="Pfam" id="PF00732">
    <property type="entry name" value="GMC_oxred_N"/>
    <property type="match status" value="1"/>
</dbReference>
<keyword evidence="5" id="KW-0560">Oxidoreductase</keyword>
<dbReference type="GO" id="GO:0016614">
    <property type="term" value="F:oxidoreductase activity, acting on CH-OH group of donors"/>
    <property type="evidence" value="ECO:0007669"/>
    <property type="project" value="InterPro"/>
</dbReference>
<evidence type="ECO:0000313" key="8">
    <source>
        <dbReference type="EMBL" id="SMG36010.1"/>
    </source>
</evidence>
<dbReference type="PANTHER" id="PTHR42784">
    <property type="entry name" value="PYRANOSE 2-OXIDASE"/>
    <property type="match status" value="1"/>
</dbReference>
<dbReference type="InterPro" id="IPR036188">
    <property type="entry name" value="FAD/NAD-bd_sf"/>
</dbReference>
<dbReference type="InterPro" id="IPR007867">
    <property type="entry name" value="GMC_OxRtase_C"/>
</dbReference>
<proteinExistence type="inferred from homology"/>
<keyword evidence="4" id="KW-0274">FAD</keyword>
<dbReference type="STRING" id="561061.SAMN05660862_2573"/>
<dbReference type="SUPFAM" id="SSF54373">
    <property type="entry name" value="FAD-linked reductases, C-terminal domain"/>
    <property type="match status" value="1"/>
</dbReference>
<dbReference type="AlphaFoldDB" id="A0A1X7K6M2"/>
<dbReference type="Proteomes" id="UP000192980">
    <property type="component" value="Unassembled WGS sequence"/>
</dbReference>
<protein>
    <submittedName>
        <fullName evidence="8">Choline dehydrogenase</fullName>
    </submittedName>
</protein>
<dbReference type="OrthoDB" id="9787779at2"/>
<comment type="cofactor">
    <cofactor evidence="1">
        <name>FAD</name>
        <dbReference type="ChEBI" id="CHEBI:57692"/>
    </cofactor>
</comment>
<dbReference type="Pfam" id="PF05199">
    <property type="entry name" value="GMC_oxred_C"/>
    <property type="match status" value="1"/>
</dbReference>
<name>A0A1X7K6M2_9SPHI</name>
<evidence type="ECO:0000256" key="5">
    <source>
        <dbReference type="ARBA" id="ARBA00023002"/>
    </source>
</evidence>
<dbReference type="InterPro" id="IPR000172">
    <property type="entry name" value="GMC_OxRdtase_N"/>
</dbReference>
<evidence type="ECO:0000259" key="7">
    <source>
        <dbReference type="Pfam" id="PF05199"/>
    </source>
</evidence>
<reference evidence="8 9" key="1">
    <citation type="submission" date="2017-04" db="EMBL/GenBank/DDBJ databases">
        <authorList>
            <person name="Afonso C.L."/>
            <person name="Miller P.J."/>
            <person name="Scott M.A."/>
            <person name="Spackman E."/>
            <person name="Goraichik I."/>
            <person name="Dimitrov K.M."/>
            <person name="Suarez D.L."/>
            <person name="Swayne D.E."/>
        </authorList>
    </citation>
    <scope>NUCLEOTIDE SEQUENCE [LARGE SCALE GENOMIC DNA]</scope>
    <source>
        <strain evidence="8 9">DSM 22418</strain>
    </source>
</reference>
<evidence type="ECO:0000256" key="1">
    <source>
        <dbReference type="ARBA" id="ARBA00001974"/>
    </source>
</evidence>
<dbReference type="PANTHER" id="PTHR42784:SF1">
    <property type="entry name" value="PYRANOSE 2-OXIDASE"/>
    <property type="match status" value="1"/>
</dbReference>
<keyword evidence="9" id="KW-1185">Reference proteome</keyword>
<keyword evidence="3" id="KW-0285">Flavoprotein</keyword>
<gene>
    <name evidence="8" type="ORF">SAMN05660862_2573</name>
</gene>
<evidence type="ECO:0000256" key="4">
    <source>
        <dbReference type="ARBA" id="ARBA00022827"/>
    </source>
</evidence>
<evidence type="ECO:0000256" key="3">
    <source>
        <dbReference type="ARBA" id="ARBA00022630"/>
    </source>
</evidence>
<feature type="domain" description="Glucose-methanol-choline oxidoreductase N-terminal" evidence="6">
    <location>
        <begin position="191"/>
        <end position="316"/>
    </location>
</feature>
<dbReference type="SUPFAM" id="SSF51905">
    <property type="entry name" value="FAD/NAD(P)-binding domain"/>
    <property type="match status" value="1"/>
</dbReference>
<comment type="similarity">
    <text evidence="2">Belongs to the GMC oxidoreductase family.</text>
</comment>